<dbReference type="SUPFAM" id="SSF52777">
    <property type="entry name" value="CoA-dependent acyltransferases"/>
    <property type="match status" value="4"/>
</dbReference>
<dbReference type="Gene3D" id="3.40.50.1820">
    <property type="entry name" value="alpha/beta hydrolase"/>
    <property type="match status" value="1"/>
</dbReference>
<proteinExistence type="predicted"/>
<dbReference type="Gene3D" id="3.40.50.12780">
    <property type="entry name" value="N-terminal domain of ligase-like"/>
    <property type="match status" value="1"/>
</dbReference>
<dbReference type="InterPro" id="IPR020806">
    <property type="entry name" value="PKS_PP-bd"/>
</dbReference>
<evidence type="ECO:0000313" key="7">
    <source>
        <dbReference type="Proteomes" id="UP001596154"/>
    </source>
</evidence>
<evidence type="ECO:0000256" key="2">
    <source>
        <dbReference type="ARBA" id="ARBA00022450"/>
    </source>
</evidence>
<dbReference type="Gene3D" id="3.30.559.30">
    <property type="entry name" value="Nonribosomal peptide synthetase, condensation domain"/>
    <property type="match status" value="2"/>
</dbReference>
<dbReference type="NCBIfam" id="TIGR01733">
    <property type="entry name" value="AA-adenyl-dom"/>
    <property type="match status" value="2"/>
</dbReference>
<feature type="domain" description="Carrier" evidence="5">
    <location>
        <begin position="2038"/>
        <end position="2112"/>
    </location>
</feature>
<accession>A0ABW0UT03</accession>
<dbReference type="PROSITE" id="PS50075">
    <property type="entry name" value="CARRIER"/>
    <property type="match status" value="2"/>
</dbReference>
<keyword evidence="2" id="KW-0596">Phosphopantetheine</keyword>
<dbReference type="RefSeq" id="WP_381021864.1">
    <property type="nucleotide sequence ID" value="NZ_JBHSNY010000005.1"/>
</dbReference>
<dbReference type="Gene3D" id="3.30.559.10">
    <property type="entry name" value="Chloramphenicol acetyltransferase-like domain"/>
    <property type="match status" value="2"/>
</dbReference>
<dbReference type="InterPro" id="IPR001242">
    <property type="entry name" value="Condensation_dom"/>
</dbReference>
<dbReference type="InterPro" id="IPR009081">
    <property type="entry name" value="PP-bd_ACP"/>
</dbReference>
<feature type="domain" description="Carrier" evidence="5">
    <location>
        <begin position="979"/>
        <end position="1053"/>
    </location>
</feature>
<dbReference type="InterPro" id="IPR000873">
    <property type="entry name" value="AMP-dep_synth/lig_dom"/>
</dbReference>
<gene>
    <name evidence="6" type="ORF">ACFPZJ_16600</name>
</gene>
<dbReference type="Pfam" id="PF00668">
    <property type="entry name" value="Condensation"/>
    <property type="match status" value="2"/>
</dbReference>
<dbReference type="SMART" id="SM00823">
    <property type="entry name" value="PKS_PP"/>
    <property type="match status" value="2"/>
</dbReference>
<feature type="region of interest" description="Disordered" evidence="4">
    <location>
        <begin position="1047"/>
        <end position="1070"/>
    </location>
</feature>
<dbReference type="InterPro" id="IPR029058">
    <property type="entry name" value="AB_hydrolase_fold"/>
</dbReference>
<dbReference type="Proteomes" id="UP001596154">
    <property type="component" value="Unassembled WGS sequence"/>
</dbReference>
<dbReference type="PROSITE" id="PS00455">
    <property type="entry name" value="AMP_BINDING"/>
    <property type="match status" value="2"/>
</dbReference>
<dbReference type="Gene3D" id="3.40.50.980">
    <property type="match status" value="2"/>
</dbReference>
<dbReference type="EMBL" id="JBHSNY010000005">
    <property type="protein sequence ID" value="MFC5635380.1"/>
    <property type="molecule type" value="Genomic_DNA"/>
</dbReference>
<dbReference type="CDD" id="cd19543">
    <property type="entry name" value="DCL_NRPS"/>
    <property type="match status" value="1"/>
</dbReference>
<dbReference type="InterPro" id="IPR023213">
    <property type="entry name" value="CAT-like_dom_sf"/>
</dbReference>
<evidence type="ECO:0000256" key="4">
    <source>
        <dbReference type="SAM" id="MobiDB-lite"/>
    </source>
</evidence>
<dbReference type="Pfam" id="PF00550">
    <property type="entry name" value="PP-binding"/>
    <property type="match status" value="2"/>
</dbReference>
<feature type="region of interest" description="Disordered" evidence="4">
    <location>
        <begin position="593"/>
        <end position="617"/>
    </location>
</feature>
<dbReference type="InterPro" id="IPR045851">
    <property type="entry name" value="AMP-bd_C_sf"/>
</dbReference>
<comment type="cofactor">
    <cofactor evidence="1">
        <name>pantetheine 4'-phosphate</name>
        <dbReference type="ChEBI" id="CHEBI:47942"/>
    </cofactor>
</comment>
<dbReference type="Pfam" id="PF13193">
    <property type="entry name" value="AMP-binding_C"/>
    <property type="match status" value="2"/>
</dbReference>
<evidence type="ECO:0000256" key="3">
    <source>
        <dbReference type="ARBA" id="ARBA00022553"/>
    </source>
</evidence>
<dbReference type="Gene3D" id="1.10.1200.10">
    <property type="entry name" value="ACP-like"/>
    <property type="match status" value="1"/>
</dbReference>
<dbReference type="InterPro" id="IPR036736">
    <property type="entry name" value="ACP-like_sf"/>
</dbReference>
<reference evidence="7" key="1">
    <citation type="journal article" date="2019" name="Int. J. Syst. Evol. Microbiol.">
        <title>The Global Catalogue of Microorganisms (GCM) 10K type strain sequencing project: providing services to taxonomists for standard genome sequencing and annotation.</title>
        <authorList>
            <consortium name="The Broad Institute Genomics Platform"/>
            <consortium name="The Broad Institute Genome Sequencing Center for Infectious Disease"/>
            <person name="Wu L."/>
            <person name="Ma J."/>
        </authorList>
    </citation>
    <scope>NUCLEOTIDE SEQUENCE [LARGE SCALE GENOMIC DNA]</scope>
    <source>
        <strain evidence="7">CGMCC 4.7248</strain>
    </source>
</reference>
<dbReference type="InterPro" id="IPR025110">
    <property type="entry name" value="AMP-bd_C"/>
</dbReference>
<dbReference type="PANTHER" id="PTHR45527">
    <property type="entry name" value="NONRIBOSOMAL PEPTIDE SYNTHETASE"/>
    <property type="match status" value="1"/>
</dbReference>
<protein>
    <submittedName>
        <fullName evidence="6">Amino acid adenylation domain-containing protein</fullName>
    </submittedName>
</protein>
<dbReference type="InterPro" id="IPR006162">
    <property type="entry name" value="Ppantetheine_attach_site"/>
</dbReference>
<organism evidence="6 7">
    <name type="scientific">Streptomyces bullii</name>
    <dbReference type="NCBI Taxonomy" id="349910"/>
    <lineage>
        <taxon>Bacteria</taxon>
        <taxon>Bacillati</taxon>
        <taxon>Actinomycetota</taxon>
        <taxon>Actinomycetes</taxon>
        <taxon>Kitasatosporales</taxon>
        <taxon>Streptomycetaceae</taxon>
        <taxon>Streptomyces</taxon>
    </lineage>
</organism>
<dbReference type="InterPro" id="IPR042099">
    <property type="entry name" value="ANL_N_sf"/>
</dbReference>
<sequence>MTSRDAETSPRPAGSGLLPLTAAQRGVFFAQRLDPGNPAFNTVVVMEIRGPVDGPLLARAVRQAEGESGSFDVEFVELPDGPYQRPVAPGCSTWQELDLSAEPDPFAAAHALMDRDRRTANDLFTDALSAHVLMRVGDDHYLWYQRSHHILSDGFGSVLHSRRIAEVYEALSAGEELSGRPLGPLTDILADEAEYRASAEYETDKAYWTGRFGDRPETVSLAAGVPTGASTIALAATTELPETDQAALRTAGRDARAPWTVVMLAAVAAYLHGMTGAGDLTLGVPVTARLGARSQNVPGMLSNTLPLRLSVDPAAGRTQLVRHVARRLGELLTHQRHPYDDLRRDLRMLGSNEQLFGVLVNIMPSGSESNFAGREATLTALSGGPVTDLNLTCHPGPDGRGMRIEFEANPDRYTAAELAAHQDRFTAFLTRFLGAPGDMPLAGIDVLTGAERTEVLAAGQLAGHTAPVPARTFAELFEAQVRATPHRPAVVCAAGTVDYAELNARANRLARALVARGAGPERVVAVALPRGIAAVTAVVAVLKSGAAYLPIDLAYQRSRVTAMLDDTAPMILLTTRATDDPDLAPRVERLYLDDADSPTGRPLPDLPETDLGDGDRRAPLRPAHPAYVIYTSGSTGRPKGVVVTHTGLAGLLAHQKALLDVTPDTRVLQFASPGFDASVWELVTALLTGAALVVAPADRLTPGPLLAGLVRELGVDCLLMAPSALSAMPPDGLPEGVTLVVGAEACSPELVARWSPGRRMVNAYGPTESTVIATQTPPLSGRTVPPMGRTVPGTRVRVLDPALRPVPPGVAGEVYLSGDGLARGYLSRPGLTAERFVADPYGPAGTRMYRTGDLARWTPDGELAYLGRTDRQVKVRGFRIELGEIESVLAQAPAVGRVSVVVREDRPGVRQLAAYVVPAPGAAEPDPTALRDLVGRALPSYMVPAAVVVLPDLPLTPSGKLDHRALPAPEYTGSAAGRAPRDERETLLCGLFAELLGATGVSIDDSFFELGGDSIVAAQLASRATRAGLPLTPQAVFAHKTVAALAEHAAAEAPEPSGQTSQDQPTEPDARLVPLPAEERARLERTWRAPGADGVSGLQDVLPLSPLQQGMLFHARFTDGADAYTVQKVFGLAGPLSADAFTRACQAVVERHTALRAGFAQSAAGEPLQLVARHVTVPVHHHDLRALAAEERDARLAELLARDKRTRFDLADPPLLRFSLVRLEDERHLLVLSSHHILFDGWSLPLVLRDLLAFLHDDGAALPAPVPFRDYLAWAARQDRDAAERAWRDVLAGLDGPTLVAPARPGGIDALPRLLVTELPAGLTAAVERAARARGLTLNTVVQGAWALLLHTLTGREDVVFGGTVSGRPPRLAGVDEIVGLLMNTVPVRVRLRPEEPLAGLLARVQGEQAELADHHHLGLPDLHRLAGHGELFDTSVVFGNAPIDRARILHQARALRITVEESDPTGGTHYPLSLSVVPGERLRLELTYRGEVFDASDAEDCATRLRLALETFVADPDRPVGRTRLLTDAERRDLADAVHATARPVPAATLPELFAAQARRTPDAVAVVCDGVRVSYAELDARARDLAAALAAKGAAPGQVVAVRLRRSVETVVVLHAIHRAGAAYLPLDPDYPAERIRHMLDQARPVLVVDDAFLASLGPVADAPAPAPRLLPEHPAYVVYTSGSTGRPKGIVVTHAGVANYLAGMQERHPLGAHDRVLQRTSLSFDPSVWEIFWPLLHGAAVVVARPDGEDAPGYLPGLIREEGVTVAQFVPSTLEVFLREPGSDRCDSLSRVFVGGEQLTRALADRFHAVVGAELHNQYGPTEVSVYTTTGPASADEHLTAVPVGTPLANLRVYVLDGFLRPVPPGVVGEIYIAGAQVAQGYTGRPGLTAERFVADVSGPPGARMYRTGDLGRRRADGVVEYSGRSDFQVKIRGHRIELGEIEAVLAADDTVAQAVVTAPADQAGTRHVVGYVRPADAARPDAEELRERVARTLPDHMVPAQVMVVDAFALTPNGKVDRKALPTPSFRAAQAYRAPGSPRERLLHEVFAEVLGREEIGVDDSFFDLGGDSIVSMRLAARAHQAGLLLTAKDIFVHKTIARLAGVAQDIDPAADAPSGDGLVRIDADELDELEAQWETTP</sequence>
<dbReference type="SMART" id="SM01294">
    <property type="entry name" value="PKS_PP_betabranch"/>
    <property type="match status" value="1"/>
</dbReference>
<dbReference type="Gene3D" id="3.30.300.30">
    <property type="match status" value="2"/>
</dbReference>
<evidence type="ECO:0000256" key="1">
    <source>
        <dbReference type="ARBA" id="ARBA00001957"/>
    </source>
</evidence>
<comment type="caution">
    <text evidence="6">The sequence shown here is derived from an EMBL/GenBank/DDBJ whole genome shotgun (WGS) entry which is preliminary data.</text>
</comment>
<name>A0ABW0UT03_9ACTN</name>
<dbReference type="Gene3D" id="2.30.38.10">
    <property type="entry name" value="Luciferase, Domain 3"/>
    <property type="match status" value="1"/>
</dbReference>
<dbReference type="PANTHER" id="PTHR45527:SF1">
    <property type="entry name" value="FATTY ACID SYNTHASE"/>
    <property type="match status" value="1"/>
</dbReference>
<evidence type="ECO:0000313" key="6">
    <source>
        <dbReference type="EMBL" id="MFC5635380.1"/>
    </source>
</evidence>
<dbReference type="InterPro" id="IPR010071">
    <property type="entry name" value="AA_adenyl_dom"/>
</dbReference>
<dbReference type="Pfam" id="PF00501">
    <property type="entry name" value="AMP-binding"/>
    <property type="match status" value="2"/>
</dbReference>
<dbReference type="SUPFAM" id="SSF47336">
    <property type="entry name" value="ACP-like"/>
    <property type="match status" value="2"/>
</dbReference>
<keyword evidence="3" id="KW-0597">Phosphoprotein</keyword>
<dbReference type="InterPro" id="IPR020845">
    <property type="entry name" value="AMP-binding_CS"/>
</dbReference>
<dbReference type="PROSITE" id="PS00012">
    <property type="entry name" value="PHOSPHOPANTETHEINE"/>
    <property type="match status" value="2"/>
</dbReference>
<dbReference type="SUPFAM" id="SSF56801">
    <property type="entry name" value="Acetyl-CoA synthetase-like"/>
    <property type="match status" value="2"/>
</dbReference>
<keyword evidence="7" id="KW-1185">Reference proteome</keyword>
<evidence type="ECO:0000259" key="5">
    <source>
        <dbReference type="PROSITE" id="PS50075"/>
    </source>
</evidence>
<dbReference type="CDD" id="cd17646">
    <property type="entry name" value="A_NRPS_AB3403-like"/>
    <property type="match status" value="1"/>
</dbReference>